<dbReference type="EMBL" id="WJXW01000003">
    <property type="protein sequence ID" value="KAF9738017.1"/>
    <property type="molecule type" value="Genomic_DNA"/>
</dbReference>
<dbReference type="InterPro" id="IPR007272">
    <property type="entry name" value="Sulf_transp_TsuA/YedE"/>
</dbReference>
<keyword evidence="3" id="KW-1003">Cell membrane</keyword>
<evidence type="ECO:0000256" key="6">
    <source>
        <dbReference type="ARBA" id="ARBA00022989"/>
    </source>
</evidence>
<comment type="subcellular location">
    <subcellularLocation>
        <location evidence="1">Cell inner membrane</location>
        <topology evidence="1">Multi-pass membrane protein</topology>
    </subcellularLocation>
</comment>
<evidence type="ECO:0000313" key="10">
    <source>
        <dbReference type="Proteomes" id="UP000756921"/>
    </source>
</evidence>
<name>A0A9P6GLM9_9PLEO</name>
<gene>
    <name evidence="9" type="ORF">PMIN01_03300</name>
</gene>
<sequence length="345" mass="36688">MFTPVETTIGAFLLHQATSILLHNNGTILGASEYMRRLVSKPTIGVAAFFAGMTASFPLLRLVLPELLTKYPPSPSTSGQALITVAMGILVGWGTKAAHGCTSGHMLCGLSRLSGRSALAVAIFFSVALVTHHLVHPSLMTSVCTSDLPCYTATYPTQATTNLLVALAAVTITAGRLIPRIAARLSKVTKNAEDKSDGTSLARHATELFAGLEFGLGLHITQMSNPAKVAAFLSFPRLEVWDPSMLLVIAFGILPSLFENLMKGFNKSPRFNKKYELGKKTFADTDWKLVLGAVAFGIGWGMSGTCPGPAVLRSVAQPAWGVLWMGGFWLSGVFLTDEPEGGMCG</sequence>
<feature type="transmembrane region" description="Helical" evidence="8">
    <location>
        <begin position="116"/>
        <end position="135"/>
    </location>
</feature>
<comment type="caution">
    <text evidence="9">The sequence shown here is derived from an EMBL/GenBank/DDBJ whole genome shotgun (WGS) entry which is preliminary data.</text>
</comment>
<evidence type="ECO:0000256" key="2">
    <source>
        <dbReference type="ARBA" id="ARBA00022448"/>
    </source>
</evidence>
<protein>
    <recommendedName>
        <fullName evidence="11">YeeE/YedE family integral membrane protein-like protein</fullName>
    </recommendedName>
</protein>
<keyword evidence="7 8" id="KW-0472">Membrane</keyword>
<dbReference type="GO" id="GO:0005886">
    <property type="term" value="C:plasma membrane"/>
    <property type="evidence" value="ECO:0007669"/>
    <property type="project" value="UniProtKB-SubCell"/>
</dbReference>
<dbReference type="PANTHER" id="PTHR30574">
    <property type="entry name" value="INNER MEMBRANE PROTEIN YEDE"/>
    <property type="match status" value="1"/>
</dbReference>
<evidence type="ECO:0000256" key="3">
    <source>
        <dbReference type="ARBA" id="ARBA00022475"/>
    </source>
</evidence>
<keyword evidence="5 8" id="KW-0812">Transmembrane</keyword>
<evidence type="ECO:0008006" key="11">
    <source>
        <dbReference type="Google" id="ProtNLM"/>
    </source>
</evidence>
<feature type="transmembrane region" description="Helical" evidence="8">
    <location>
        <begin position="44"/>
        <end position="64"/>
    </location>
</feature>
<keyword evidence="4" id="KW-0997">Cell inner membrane</keyword>
<evidence type="ECO:0000256" key="7">
    <source>
        <dbReference type="ARBA" id="ARBA00023136"/>
    </source>
</evidence>
<feature type="transmembrane region" description="Helical" evidence="8">
    <location>
        <begin position="155"/>
        <end position="179"/>
    </location>
</feature>
<evidence type="ECO:0000256" key="5">
    <source>
        <dbReference type="ARBA" id="ARBA00022692"/>
    </source>
</evidence>
<dbReference type="AlphaFoldDB" id="A0A9P6GLM9"/>
<accession>A0A9P6GLM9</accession>
<reference evidence="9" key="1">
    <citation type="journal article" date="2020" name="Mol. Plant Microbe Interact.">
        <title>Genome Sequence of the Biocontrol Agent Coniothyrium minitans strain Conio (IMI 134523).</title>
        <authorList>
            <person name="Patel D."/>
            <person name="Shittu T.A."/>
            <person name="Baroncelli R."/>
            <person name="Muthumeenakshi S."/>
            <person name="Osborne T.H."/>
            <person name="Janganan T.K."/>
            <person name="Sreenivasaprasad S."/>
        </authorList>
    </citation>
    <scope>NUCLEOTIDE SEQUENCE</scope>
    <source>
        <strain evidence="9">Conio</strain>
    </source>
</reference>
<dbReference type="PANTHER" id="PTHR30574:SF1">
    <property type="entry name" value="SULPHUR TRANSPORT DOMAIN-CONTAINING PROTEIN"/>
    <property type="match status" value="1"/>
</dbReference>
<feature type="transmembrane region" description="Helical" evidence="8">
    <location>
        <begin position="76"/>
        <end position="95"/>
    </location>
</feature>
<organism evidence="9 10">
    <name type="scientific">Paraphaeosphaeria minitans</name>
    <dbReference type="NCBI Taxonomy" id="565426"/>
    <lineage>
        <taxon>Eukaryota</taxon>
        <taxon>Fungi</taxon>
        <taxon>Dikarya</taxon>
        <taxon>Ascomycota</taxon>
        <taxon>Pezizomycotina</taxon>
        <taxon>Dothideomycetes</taxon>
        <taxon>Pleosporomycetidae</taxon>
        <taxon>Pleosporales</taxon>
        <taxon>Massarineae</taxon>
        <taxon>Didymosphaeriaceae</taxon>
        <taxon>Paraphaeosphaeria</taxon>
    </lineage>
</organism>
<evidence type="ECO:0000256" key="4">
    <source>
        <dbReference type="ARBA" id="ARBA00022519"/>
    </source>
</evidence>
<dbReference type="Pfam" id="PF20398">
    <property type="entry name" value="DUF6691"/>
    <property type="match status" value="1"/>
</dbReference>
<evidence type="ECO:0000256" key="8">
    <source>
        <dbReference type="SAM" id="Phobius"/>
    </source>
</evidence>
<dbReference type="InterPro" id="IPR046513">
    <property type="entry name" value="DUF6691"/>
</dbReference>
<keyword evidence="2" id="KW-0813">Transport</keyword>
<evidence type="ECO:0000313" key="9">
    <source>
        <dbReference type="EMBL" id="KAF9738017.1"/>
    </source>
</evidence>
<proteinExistence type="predicted"/>
<dbReference type="OrthoDB" id="10254418at2759"/>
<evidence type="ECO:0000256" key="1">
    <source>
        <dbReference type="ARBA" id="ARBA00004429"/>
    </source>
</evidence>
<keyword evidence="10" id="KW-1185">Reference proteome</keyword>
<keyword evidence="6 8" id="KW-1133">Transmembrane helix</keyword>
<dbReference type="Proteomes" id="UP000756921">
    <property type="component" value="Unassembled WGS sequence"/>
</dbReference>